<name>A0A6I7HW28_9HYPH</name>
<evidence type="ECO:0000313" key="2">
    <source>
        <dbReference type="Proteomes" id="UP000252582"/>
    </source>
</evidence>
<reference evidence="1 2" key="1">
    <citation type="submission" date="2018-07" db="EMBL/GenBank/DDBJ databases">
        <title>Genomic Encyclopedia of Type Strains, Phase IV (KMG-IV): sequencing the most valuable type-strain genomes for metagenomic binning, comparative biology and taxonomic classification.</title>
        <authorList>
            <person name="Goeker M."/>
        </authorList>
    </citation>
    <scope>NUCLEOTIDE SEQUENCE [LARGE SCALE GENOMIC DNA]</scope>
    <source>
        <strain evidence="1 2">DSM 25528</strain>
    </source>
</reference>
<gene>
    <name evidence="1" type="ORF">DFR48_101287</name>
</gene>
<evidence type="ECO:0000313" key="1">
    <source>
        <dbReference type="EMBL" id="RCW28277.1"/>
    </source>
</evidence>
<keyword evidence="2" id="KW-1185">Reference proteome</keyword>
<dbReference type="Proteomes" id="UP000252582">
    <property type="component" value="Unassembled WGS sequence"/>
</dbReference>
<dbReference type="EMBL" id="QPIX01000001">
    <property type="protein sequence ID" value="RCW28277.1"/>
    <property type="molecule type" value="Genomic_DNA"/>
</dbReference>
<accession>A0A6I7HW28</accession>
<organism evidence="1 2">
    <name type="scientific">Ciceribacter lividus</name>
    <dbReference type="NCBI Taxonomy" id="1197950"/>
    <lineage>
        <taxon>Bacteria</taxon>
        <taxon>Pseudomonadati</taxon>
        <taxon>Pseudomonadota</taxon>
        <taxon>Alphaproteobacteria</taxon>
        <taxon>Hyphomicrobiales</taxon>
        <taxon>Rhizobiaceae</taxon>
        <taxon>Ciceribacter</taxon>
    </lineage>
</organism>
<dbReference type="AlphaFoldDB" id="A0A6I7HW28"/>
<comment type="caution">
    <text evidence="1">The sequence shown here is derived from an EMBL/GenBank/DDBJ whole genome shotgun (WGS) entry which is preliminary data.</text>
</comment>
<sequence length="88" mass="9558">MVYPVHNQQADAMTLFLADNTQVNLPGNGNANAGAAITRISYHGLTYDRVGDWVVADGTQLTASYPGAQNVYLTTPQHFEVVYHHNGP</sequence>
<dbReference type="RefSeq" id="WP_114361376.1">
    <property type="nucleotide sequence ID" value="NZ_QPIX01000001.1"/>
</dbReference>
<proteinExistence type="predicted"/>
<protein>
    <submittedName>
        <fullName evidence="1">Uncharacterized protein</fullName>
    </submittedName>
</protein>